<comment type="caution">
    <text evidence="2">The sequence shown here is derived from an EMBL/GenBank/DDBJ whole genome shotgun (WGS) entry which is preliminary data.</text>
</comment>
<accession>A0A392QWL8</accession>
<protein>
    <submittedName>
        <fullName evidence="2">Respiratory burst oxidase-like protein</fullName>
    </submittedName>
</protein>
<sequence length="91" mass="10179">MSTEKEGTDESSTWILESIEIVPNVEVSKKDEDNESMVIIASDNEAFLNNGNNNMRNRNNSNNNNQNGSRMVRMTSGAARGLKGLRFLDRT</sequence>
<feature type="region of interest" description="Disordered" evidence="1">
    <location>
        <begin position="51"/>
        <end position="71"/>
    </location>
</feature>
<keyword evidence="3" id="KW-1185">Reference proteome</keyword>
<evidence type="ECO:0000313" key="2">
    <source>
        <dbReference type="EMBL" id="MCI27916.1"/>
    </source>
</evidence>
<feature type="non-terminal residue" evidence="2">
    <location>
        <position position="91"/>
    </location>
</feature>
<dbReference type="AlphaFoldDB" id="A0A392QWL8"/>
<dbReference type="Proteomes" id="UP000265520">
    <property type="component" value="Unassembled WGS sequence"/>
</dbReference>
<proteinExistence type="predicted"/>
<organism evidence="2 3">
    <name type="scientific">Trifolium medium</name>
    <dbReference type="NCBI Taxonomy" id="97028"/>
    <lineage>
        <taxon>Eukaryota</taxon>
        <taxon>Viridiplantae</taxon>
        <taxon>Streptophyta</taxon>
        <taxon>Embryophyta</taxon>
        <taxon>Tracheophyta</taxon>
        <taxon>Spermatophyta</taxon>
        <taxon>Magnoliopsida</taxon>
        <taxon>eudicotyledons</taxon>
        <taxon>Gunneridae</taxon>
        <taxon>Pentapetalae</taxon>
        <taxon>rosids</taxon>
        <taxon>fabids</taxon>
        <taxon>Fabales</taxon>
        <taxon>Fabaceae</taxon>
        <taxon>Papilionoideae</taxon>
        <taxon>50 kb inversion clade</taxon>
        <taxon>NPAAA clade</taxon>
        <taxon>Hologalegina</taxon>
        <taxon>IRL clade</taxon>
        <taxon>Trifolieae</taxon>
        <taxon>Trifolium</taxon>
    </lineage>
</organism>
<reference evidence="2 3" key="1">
    <citation type="journal article" date="2018" name="Front. Plant Sci.">
        <title>Red Clover (Trifolium pratense) and Zigzag Clover (T. medium) - A Picture of Genomic Similarities and Differences.</title>
        <authorList>
            <person name="Dluhosova J."/>
            <person name="Istvanek J."/>
            <person name="Nedelnik J."/>
            <person name="Repkova J."/>
        </authorList>
    </citation>
    <scope>NUCLEOTIDE SEQUENCE [LARGE SCALE GENOMIC DNA]</scope>
    <source>
        <strain evidence="3">cv. 10/8</strain>
        <tissue evidence="2">Leaf</tissue>
    </source>
</reference>
<evidence type="ECO:0000256" key="1">
    <source>
        <dbReference type="SAM" id="MobiDB-lite"/>
    </source>
</evidence>
<evidence type="ECO:0000313" key="3">
    <source>
        <dbReference type="Proteomes" id="UP000265520"/>
    </source>
</evidence>
<dbReference type="EMBL" id="LXQA010162308">
    <property type="protein sequence ID" value="MCI27916.1"/>
    <property type="molecule type" value="Genomic_DNA"/>
</dbReference>
<name>A0A392QWL8_9FABA</name>